<feature type="domain" description="Solute-binding protein family 3/N-terminal" evidence="3">
    <location>
        <begin position="53"/>
        <end position="291"/>
    </location>
</feature>
<dbReference type="SUPFAM" id="SSF53850">
    <property type="entry name" value="Periplasmic binding protein-like II"/>
    <property type="match status" value="1"/>
</dbReference>
<name>A0ABP5RAZ2_9ACTN</name>
<feature type="signal peptide" evidence="2">
    <location>
        <begin position="1"/>
        <end position="35"/>
    </location>
</feature>
<evidence type="ECO:0000313" key="5">
    <source>
        <dbReference type="Proteomes" id="UP001500305"/>
    </source>
</evidence>
<dbReference type="PANTHER" id="PTHR35936">
    <property type="entry name" value="MEMBRANE-BOUND LYTIC MUREIN TRANSGLYCOSYLASE F"/>
    <property type="match status" value="1"/>
</dbReference>
<reference evidence="5" key="1">
    <citation type="journal article" date="2019" name="Int. J. Syst. Evol. Microbiol.">
        <title>The Global Catalogue of Microorganisms (GCM) 10K type strain sequencing project: providing services to taxonomists for standard genome sequencing and annotation.</title>
        <authorList>
            <consortium name="The Broad Institute Genomics Platform"/>
            <consortium name="The Broad Institute Genome Sequencing Center for Infectious Disease"/>
            <person name="Wu L."/>
            <person name="Ma J."/>
        </authorList>
    </citation>
    <scope>NUCLEOTIDE SEQUENCE [LARGE SCALE GENOMIC DNA]</scope>
    <source>
        <strain evidence="5">JCM 7356</strain>
    </source>
</reference>
<dbReference type="RefSeq" id="WP_344638289.1">
    <property type="nucleotide sequence ID" value="NZ_BAAATR010000021.1"/>
</dbReference>
<dbReference type="Gene3D" id="3.40.190.10">
    <property type="entry name" value="Periplasmic binding protein-like II"/>
    <property type="match status" value="2"/>
</dbReference>
<gene>
    <name evidence="4" type="ORF">GCM10010430_45140</name>
</gene>
<accession>A0ABP5RAZ2</accession>
<proteinExistence type="predicted"/>
<dbReference type="Proteomes" id="UP001500305">
    <property type="component" value="Unassembled WGS sequence"/>
</dbReference>
<dbReference type="Pfam" id="PF00497">
    <property type="entry name" value="SBP_bac_3"/>
    <property type="match status" value="1"/>
</dbReference>
<evidence type="ECO:0000313" key="4">
    <source>
        <dbReference type="EMBL" id="GAA2256267.1"/>
    </source>
</evidence>
<dbReference type="InterPro" id="IPR001638">
    <property type="entry name" value="Solute-binding_3/MltF_N"/>
</dbReference>
<protein>
    <submittedName>
        <fullName evidence="4">ABC transporter substrate-binding protein</fullName>
    </submittedName>
</protein>
<evidence type="ECO:0000259" key="3">
    <source>
        <dbReference type="SMART" id="SM00062"/>
    </source>
</evidence>
<dbReference type="PANTHER" id="PTHR35936:SF17">
    <property type="entry name" value="ARGININE-BINDING EXTRACELLULAR PROTEIN ARTP"/>
    <property type="match status" value="1"/>
</dbReference>
<organism evidence="4 5">
    <name type="scientific">Kitasatospora cystarginea</name>
    <dbReference type="NCBI Taxonomy" id="58350"/>
    <lineage>
        <taxon>Bacteria</taxon>
        <taxon>Bacillati</taxon>
        <taxon>Actinomycetota</taxon>
        <taxon>Actinomycetes</taxon>
        <taxon>Kitasatosporales</taxon>
        <taxon>Streptomycetaceae</taxon>
        <taxon>Kitasatospora</taxon>
    </lineage>
</organism>
<dbReference type="EMBL" id="BAAATR010000021">
    <property type="protein sequence ID" value="GAA2256267.1"/>
    <property type="molecule type" value="Genomic_DNA"/>
</dbReference>
<evidence type="ECO:0000256" key="2">
    <source>
        <dbReference type="SAM" id="SignalP"/>
    </source>
</evidence>
<dbReference type="PROSITE" id="PS51257">
    <property type="entry name" value="PROKAR_LIPOPROTEIN"/>
    <property type="match status" value="1"/>
</dbReference>
<evidence type="ECO:0000256" key="1">
    <source>
        <dbReference type="ARBA" id="ARBA00022729"/>
    </source>
</evidence>
<dbReference type="CDD" id="cd01004">
    <property type="entry name" value="PBP2_MidA_like"/>
    <property type="match status" value="1"/>
</dbReference>
<dbReference type="SMART" id="SM00062">
    <property type="entry name" value="PBPb"/>
    <property type="match status" value="1"/>
</dbReference>
<feature type="chain" id="PRO_5047284153" evidence="2">
    <location>
        <begin position="36"/>
        <end position="303"/>
    </location>
</feature>
<keyword evidence="1 2" id="KW-0732">Signal</keyword>
<keyword evidence="5" id="KW-1185">Reference proteome</keyword>
<comment type="caution">
    <text evidence="4">The sequence shown here is derived from an EMBL/GenBank/DDBJ whole genome shotgun (WGS) entry which is preliminary data.</text>
</comment>
<sequence>MHRTSPLTASRAGVTLVAGALLLTACSGGSSPKNADSEDLHGKLPAAVKSAGVLKIGSDLNYAPVEFKGQNGDATGLDPDIAEAIGKELGLKIQFVDTGFDKLLPALQAKDIDVAMSALSDTRQRRDGTDDSGKRTGPGVDFVDYFIAGTSILVQKGNPKAIRNLDDLCGHTVTLQRGTTQAAIAERQINSCDKLKKPLTVHQLDTDDEALAELGSGKAVADLNDFPVAAHVSAIDSDKYQVASAQLQPGPYGIALRKSDTVLRDLMAKALDRVIRGGEYDKILAKWNVSAGAAQNAVINGGF</sequence>